<dbReference type="InterPro" id="IPR023366">
    <property type="entry name" value="ATP_synth_asu-like_sf"/>
</dbReference>
<feature type="non-terminal residue" evidence="1">
    <location>
        <position position="1"/>
    </location>
</feature>
<name>A0A0F9BZ72_9ZZZZ</name>
<dbReference type="Gene3D" id="2.40.30.20">
    <property type="match status" value="1"/>
</dbReference>
<sequence>NGNGKNQLFLGLKPDIISVTEITLSEVVLSTTLFSFDANSVFRAVLATAQCKAVEGITLSGTDPVQIDLTAHGFITGETARLISMVGISPSLDGEYGVTKINIDAFTLNGTDSSDYSGSFTSGTACFATLAELHYLTDETPDGYFPKGVKNVKITGTYGWASTPAGVTQAAILLCKADNDPALYPSYSGTLKSERLGDYSYTVADASKVLTGIDRVDKFLTHYVRRKPILGAV</sequence>
<dbReference type="EMBL" id="LAZR01046811">
    <property type="protein sequence ID" value="KKK95664.1"/>
    <property type="molecule type" value="Genomic_DNA"/>
</dbReference>
<evidence type="ECO:0000313" key="1">
    <source>
        <dbReference type="EMBL" id="KKK95664.1"/>
    </source>
</evidence>
<gene>
    <name evidence="1" type="ORF">LCGC14_2670510</name>
</gene>
<accession>A0A0F9BZ72</accession>
<protein>
    <submittedName>
        <fullName evidence="1">Uncharacterized protein</fullName>
    </submittedName>
</protein>
<comment type="caution">
    <text evidence="1">The sequence shown here is derived from an EMBL/GenBank/DDBJ whole genome shotgun (WGS) entry which is preliminary data.</text>
</comment>
<organism evidence="1">
    <name type="scientific">marine sediment metagenome</name>
    <dbReference type="NCBI Taxonomy" id="412755"/>
    <lineage>
        <taxon>unclassified sequences</taxon>
        <taxon>metagenomes</taxon>
        <taxon>ecological metagenomes</taxon>
    </lineage>
</organism>
<dbReference type="AlphaFoldDB" id="A0A0F9BZ72"/>
<reference evidence="1" key="1">
    <citation type="journal article" date="2015" name="Nature">
        <title>Complex archaea that bridge the gap between prokaryotes and eukaryotes.</title>
        <authorList>
            <person name="Spang A."/>
            <person name="Saw J.H."/>
            <person name="Jorgensen S.L."/>
            <person name="Zaremba-Niedzwiedzka K."/>
            <person name="Martijn J."/>
            <person name="Lind A.E."/>
            <person name="van Eijk R."/>
            <person name="Schleper C."/>
            <person name="Guy L."/>
            <person name="Ettema T.J."/>
        </authorList>
    </citation>
    <scope>NUCLEOTIDE SEQUENCE</scope>
</reference>
<proteinExistence type="predicted"/>